<reference evidence="2 3" key="1">
    <citation type="journal article" date="2009" name="Genome Res.">
        <title>Whole genome sequence of Desulfovibrio magneticus strain RS-1 revealed common gene clusters in magnetotactic bacteria.</title>
        <authorList>
            <person name="Nakazawa H."/>
            <person name="Arakaki A."/>
            <person name="Narita-Yamada S."/>
            <person name="Yashiro I."/>
            <person name="Jinno K."/>
            <person name="Aoki N."/>
            <person name="Tsuruyama A."/>
            <person name="Okamura Y."/>
            <person name="Tanikawa S."/>
            <person name="Fujita N."/>
            <person name="Takeyama H."/>
            <person name="Matsunaga T."/>
        </authorList>
    </citation>
    <scope>NUCLEOTIDE SEQUENCE [LARGE SCALE GENOMIC DNA]</scope>
    <source>
        <strain evidence="3">ATCC 700980 / DSM 13731 / RS-1</strain>
    </source>
</reference>
<dbReference type="KEGG" id="dma:DMR_03320"/>
<dbReference type="Gene3D" id="1.25.40.10">
    <property type="entry name" value="Tetratricopeptide repeat domain"/>
    <property type="match status" value="1"/>
</dbReference>
<dbReference type="eggNOG" id="ENOG50317ZP">
    <property type="taxonomic scope" value="Bacteria"/>
</dbReference>
<evidence type="ECO:0000313" key="3">
    <source>
        <dbReference type="Proteomes" id="UP000009071"/>
    </source>
</evidence>
<accession>C4XH55</accession>
<dbReference type="HOGENOM" id="CLU_1479797_0_0_7"/>
<keyword evidence="3" id="KW-1185">Reference proteome</keyword>
<dbReference type="OrthoDB" id="5455794at2"/>
<dbReference type="RefSeq" id="WP_012749908.1">
    <property type="nucleotide sequence ID" value="NC_012796.1"/>
</dbReference>
<evidence type="ECO:0000313" key="2">
    <source>
        <dbReference type="EMBL" id="BAH73823.1"/>
    </source>
</evidence>
<name>C4XH55_SOLM1</name>
<evidence type="ECO:0000256" key="1">
    <source>
        <dbReference type="SAM" id="MobiDB-lite"/>
    </source>
</evidence>
<proteinExistence type="predicted"/>
<evidence type="ECO:0008006" key="4">
    <source>
        <dbReference type="Google" id="ProtNLM"/>
    </source>
</evidence>
<dbReference type="AlphaFoldDB" id="C4XH55"/>
<feature type="region of interest" description="Disordered" evidence="1">
    <location>
        <begin position="20"/>
        <end position="41"/>
    </location>
</feature>
<dbReference type="EMBL" id="AP010904">
    <property type="protein sequence ID" value="BAH73823.1"/>
    <property type="molecule type" value="Genomic_DNA"/>
</dbReference>
<organism evidence="2 3">
    <name type="scientific">Solidesulfovibrio magneticus (strain ATCC 700980 / DSM 13731 / RS-1)</name>
    <name type="common">Desulfovibrio magneticus</name>
    <dbReference type="NCBI Taxonomy" id="573370"/>
    <lineage>
        <taxon>Bacteria</taxon>
        <taxon>Pseudomonadati</taxon>
        <taxon>Thermodesulfobacteriota</taxon>
        <taxon>Desulfovibrionia</taxon>
        <taxon>Desulfovibrionales</taxon>
        <taxon>Desulfovibrionaceae</taxon>
        <taxon>Solidesulfovibrio</taxon>
    </lineage>
</organism>
<dbReference type="Proteomes" id="UP000009071">
    <property type="component" value="Chromosome"/>
</dbReference>
<dbReference type="STRING" id="573370.DMR_03320"/>
<gene>
    <name evidence="2" type="ordered locus">DMR_03320</name>
</gene>
<dbReference type="SUPFAM" id="SSF48452">
    <property type="entry name" value="TPR-like"/>
    <property type="match status" value="1"/>
</dbReference>
<protein>
    <recommendedName>
        <fullName evidence="4">Tetratricopeptide repeat protein</fullName>
    </recommendedName>
</protein>
<sequence>MTADKPRAIPRRHLIRALLGRDVPSAPAPEPERTVPAAQAADPHAAGNAAYAAGDYAEAAAAYRASVRGDLSNPLVRARLGYALYATRQLIQAKVEFEHVLHLTNGGDAFARLCLGLTLAALGKTDKAAANLEAFDASQAEELTALSRRIAAKLRDIGNGDPAPLLLTLERSARAMGFLPEA</sequence>
<dbReference type="InterPro" id="IPR011990">
    <property type="entry name" value="TPR-like_helical_dom_sf"/>
</dbReference>